<comment type="caution">
    <text evidence="9">The sequence shown here is derived from an EMBL/GenBank/DDBJ whole genome shotgun (WGS) entry which is preliminary data.</text>
</comment>
<keyword evidence="4" id="KW-0418">Kinase</keyword>
<dbReference type="AlphaFoldDB" id="A0A8T0GJM2"/>
<dbReference type="InterPro" id="IPR020568">
    <property type="entry name" value="Ribosomal_Su5_D2-typ_SF"/>
</dbReference>
<dbReference type="FunFam" id="1.20.1440.340:FF:000002">
    <property type="entry name" value="Galactokinase"/>
    <property type="match status" value="1"/>
</dbReference>
<evidence type="ECO:0000256" key="3">
    <source>
        <dbReference type="ARBA" id="ARBA00022741"/>
    </source>
</evidence>
<dbReference type="Pfam" id="PF00288">
    <property type="entry name" value="GHMP_kinases_N"/>
    <property type="match status" value="1"/>
</dbReference>
<keyword evidence="10" id="KW-1185">Reference proteome</keyword>
<dbReference type="SUPFAM" id="SSF54211">
    <property type="entry name" value="Ribosomal protein S5 domain 2-like"/>
    <property type="match status" value="1"/>
</dbReference>
<dbReference type="InterPro" id="IPR006203">
    <property type="entry name" value="GHMP_knse_ATP-bd_CS"/>
</dbReference>
<dbReference type="GO" id="GO:0006012">
    <property type="term" value="P:galactose metabolic process"/>
    <property type="evidence" value="ECO:0007669"/>
    <property type="project" value="InterPro"/>
</dbReference>
<dbReference type="Proteomes" id="UP000822688">
    <property type="component" value="Chromosome 10"/>
</dbReference>
<reference evidence="9" key="1">
    <citation type="submission" date="2020-06" db="EMBL/GenBank/DDBJ databases">
        <title>WGS assembly of Ceratodon purpureus strain R40.</title>
        <authorList>
            <person name="Carey S.B."/>
            <person name="Jenkins J."/>
            <person name="Shu S."/>
            <person name="Lovell J.T."/>
            <person name="Sreedasyam A."/>
            <person name="Maumus F."/>
            <person name="Tiley G.P."/>
            <person name="Fernandez-Pozo N."/>
            <person name="Barry K."/>
            <person name="Chen C."/>
            <person name="Wang M."/>
            <person name="Lipzen A."/>
            <person name="Daum C."/>
            <person name="Saski C.A."/>
            <person name="Payton A.C."/>
            <person name="Mcbreen J.C."/>
            <person name="Conrad R.E."/>
            <person name="Kollar L.M."/>
            <person name="Olsson S."/>
            <person name="Huttunen S."/>
            <person name="Landis J.B."/>
            <person name="Wickett N.J."/>
            <person name="Johnson M.G."/>
            <person name="Rensing S.A."/>
            <person name="Grimwood J."/>
            <person name="Schmutz J."/>
            <person name="Mcdaniel S.F."/>
        </authorList>
    </citation>
    <scope>NUCLEOTIDE SEQUENCE</scope>
    <source>
        <strain evidence="9">R40</strain>
    </source>
</reference>
<evidence type="ECO:0000259" key="6">
    <source>
        <dbReference type="Pfam" id="PF00288"/>
    </source>
</evidence>
<dbReference type="SUPFAM" id="SSF55060">
    <property type="entry name" value="GHMP Kinase, C-terminal domain"/>
    <property type="match status" value="1"/>
</dbReference>
<name>A0A8T0GJM2_CERPU</name>
<sequence>MADNMEERIPVFTSLAEIYGEGPLLDEASRRYENLKQQFVKLYGREPELYARAPGRVNLIGEHIDYEGYSVLPMAIRQDTVVAIGKREQGPPMLHIANVDSSEFQACKFPADPSQEVDRGNHVWANYFICGYKGVFEHLASKGEPLGASVGLNALVDGTVPIGAGLSSSAAIVCSSAIAIMTSLDKSSSKQEVAEFSCTCERHIGTQSGGMDQAISIMAAPGVAKLIDFSPIRASDVVLPTTGSFVVANSLTESKKAETASTNYNNRVVECRLAAMVLAVKLGMPLEEARTSVNTLSDVEGLCVKYASAHGSSSPVIAVEKFLHEAPYNTEEIEDILQEKLTTIMNKSPTTLAVLAAATHFKLHQRAKHVYTEAKRVHDFRGATVQSDSEELVLKRLGELMNDSHASCSLLYECSCPELESLVGLCRANGAIGARLTGAGWGGCVVALVKEEEVDSFISALKESYFQPLVKKGKIKEEDLDLYVFASKPSAGAAVLKL</sequence>
<dbReference type="InterPro" id="IPR000705">
    <property type="entry name" value="Galactokinase"/>
</dbReference>
<dbReference type="PROSITE" id="PS00106">
    <property type="entry name" value="GALACTOKINASE"/>
    <property type="match status" value="1"/>
</dbReference>
<gene>
    <name evidence="9" type="ORF">KC19_10G123600</name>
</gene>
<evidence type="ECO:0000256" key="5">
    <source>
        <dbReference type="ARBA" id="ARBA00022840"/>
    </source>
</evidence>
<dbReference type="InterPro" id="IPR013750">
    <property type="entry name" value="GHMP_kinase_C_dom"/>
</dbReference>
<protein>
    <recommendedName>
        <fullName evidence="11">Galactokinase</fullName>
    </recommendedName>
</protein>
<evidence type="ECO:0000313" key="10">
    <source>
        <dbReference type="Proteomes" id="UP000822688"/>
    </source>
</evidence>
<feature type="domain" description="GHMP kinase N-terminal" evidence="6">
    <location>
        <begin position="135"/>
        <end position="218"/>
    </location>
</feature>
<dbReference type="PROSITE" id="PS00627">
    <property type="entry name" value="GHMP_KINASES_ATP"/>
    <property type="match status" value="1"/>
</dbReference>
<evidence type="ECO:0000256" key="4">
    <source>
        <dbReference type="ARBA" id="ARBA00022777"/>
    </source>
</evidence>
<keyword evidence="5" id="KW-0067">ATP-binding</keyword>
<feature type="domain" description="Galactokinase N-terminal" evidence="8">
    <location>
        <begin position="37"/>
        <end position="86"/>
    </location>
</feature>
<evidence type="ECO:0008006" key="11">
    <source>
        <dbReference type="Google" id="ProtNLM"/>
    </source>
</evidence>
<accession>A0A8T0GJM2</accession>
<feature type="domain" description="GHMP kinase C-terminal" evidence="7">
    <location>
        <begin position="394"/>
        <end position="465"/>
    </location>
</feature>
<evidence type="ECO:0000259" key="8">
    <source>
        <dbReference type="Pfam" id="PF10509"/>
    </source>
</evidence>
<dbReference type="PANTHER" id="PTHR10457">
    <property type="entry name" value="MEVALONATE KINASE/GALACTOKINASE"/>
    <property type="match status" value="1"/>
</dbReference>
<evidence type="ECO:0000313" key="9">
    <source>
        <dbReference type="EMBL" id="KAG0559691.1"/>
    </source>
</evidence>
<evidence type="ECO:0000256" key="2">
    <source>
        <dbReference type="ARBA" id="ARBA00022679"/>
    </source>
</evidence>
<dbReference type="InterPro" id="IPR019741">
    <property type="entry name" value="Galactokinase_CS"/>
</dbReference>
<dbReference type="NCBIfam" id="TIGR00131">
    <property type="entry name" value="gal_kin"/>
    <property type="match status" value="1"/>
</dbReference>
<dbReference type="PRINTS" id="PR00959">
    <property type="entry name" value="MEVGALKINASE"/>
</dbReference>
<keyword evidence="2" id="KW-0808">Transferase</keyword>
<dbReference type="InterPro" id="IPR014721">
    <property type="entry name" value="Ribsml_uS5_D2-typ_fold_subgr"/>
</dbReference>
<dbReference type="PIRSF" id="PIRSF000530">
    <property type="entry name" value="Galactokinase"/>
    <property type="match status" value="1"/>
</dbReference>
<dbReference type="GO" id="GO:0004335">
    <property type="term" value="F:galactokinase activity"/>
    <property type="evidence" value="ECO:0007669"/>
    <property type="project" value="InterPro"/>
</dbReference>
<dbReference type="EMBL" id="CM026431">
    <property type="protein sequence ID" value="KAG0559691.1"/>
    <property type="molecule type" value="Genomic_DNA"/>
</dbReference>
<dbReference type="Pfam" id="PF10509">
    <property type="entry name" value="GalKase_gal_bdg"/>
    <property type="match status" value="1"/>
</dbReference>
<evidence type="ECO:0000259" key="7">
    <source>
        <dbReference type="Pfam" id="PF08544"/>
    </source>
</evidence>
<dbReference type="InterPro" id="IPR006206">
    <property type="entry name" value="Mevalonate/galactokinase"/>
</dbReference>
<dbReference type="PANTHER" id="PTHR10457:SF7">
    <property type="entry name" value="GALACTOKINASE-RELATED"/>
    <property type="match status" value="1"/>
</dbReference>
<dbReference type="PRINTS" id="PR00473">
    <property type="entry name" value="GALCTOKINASE"/>
</dbReference>
<comment type="similarity">
    <text evidence="1">Belongs to the GHMP kinase family. GalK subfamily.</text>
</comment>
<dbReference type="GO" id="GO:0005524">
    <property type="term" value="F:ATP binding"/>
    <property type="evidence" value="ECO:0007669"/>
    <property type="project" value="UniProtKB-KW"/>
</dbReference>
<dbReference type="InterPro" id="IPR019539">
    <property type="entry name" value="GalKase_N"/>
</dbReference>
<dbReference type="Gene3D" id="3.30.230.10">
    <property type="match status" value="1"/>
</dbReference>
<dbReference type="InterPro" id="IPR006204">
    <property type="entry name" value="GHMP_kinase_N_dom"/>
</dbReference>
<proteinExistence type="inferred from homology"/>
<organism evidence="9 10">
    <name type="scientific">Ceratodon purpureus</name>
    <name type="common">Fire moss</name>
    <name type="synonym">Dicranum purpureum</name>
    <dbReference type="NCBI Taxonomy" id="3225"/>
    <lineage>
        <taxon>Eukaryota</taxon>
        <taxon>Viridiplantae</taxon>
        <taxon>Streptophyta</taxon>
        <taxon>Embryophyta</taxon>
        <taxon>Bryophyta</taxon>
        <taxon>Bryophytina</taxon>
        <taxon>Bryopsida</taxon>
        <taxon>Dicranidae</taxon>
        <taxon>Pseudoditrichales</taxon>
        <taxon>Ditrichaceae</taxon>
        <taxon>Ceratodon</taxon>
    </lineage>
</organism>
<dbReference type="InterPro" id="IPR036554">
    <property type="entry name" value="GHMP_kinase_C_sf"/>
</dbReference>
<dbReference type="Pfam" id="PF08544">
    <property type="entry name" value="GHMP_kinases_C"/>
    <property type="match status" value="1"/>
</dbReference>
<dbReference type="Gene3D" id="1.20.1440.340">
    <property type="match status" value="1"/>
</dbReference>
<evidence type="ECO:0000256" key="1">
    <source>
        <dbReference type="ARBA" id="ARBA00006566"/>
    </source>
</evidence>
<dbReference type="GO" id="GO:0005829">
    <property type="term" value="C:cytosol"/>
    <property type="evidence" value="ECO:0007669"/>
    <property type="project" value="TreeGrafter"/>
</dbReference>
<keyword evidence="3" id="KW-0547">Nucleotide-binding</keyword>
<dbReference type="Gene3D" id="3.30.70.3170">
    <property type="match status" value="1"/>
</dbReference>